<evidence type="ECO:0000256" key="1">
    <source>
        <dbReference type="SAM" id="MobiDB-lite"/>
    </source>
</evidence>
<feature type="compositionally biased region" description="Low complexity" evidence="1">
    <location>
        <begin position="139"/>
        <end position="148"/>
    </location>
</feature>
<dbReference type="PANTHER" id="PTHR30298:SF0">
    <property type="entry name" value="PROTEIN YBFL-RELATED"/>
    <property type="match status" value="1"/>
</dbReference>
<reference evidence="4" key="1">
    <citation type="journal article" date="2019" name="Int. J. Syst. Evol. Microbiol.">
        <title>The Global Catalogue of Microorganisms (GCM) 10K type strain sequencing project: providing services to taxonomists for standard genome sequencing and annotation.</title>
        <authorList>
            <consortium name="The Broad Institute Genomics Platform"/>
            <consortium name="The Broad Institute Genome Sequencing Center for Infectious Disease"/>
            <person name="Wu L."/>
            <person name="Ma J."/>
        </authorList>
    </citation>
    <scope>NUCLEOTIDE SEQUENCE [LARGE SCALE GENOMIC DNA]</scope>
    <source>
        <strain evidence="4">NBRC 112502</strain>
    </source>
</reference>
<dbReference type="NCBIfam" id="NF033564">
    <property type="entry name" value="transpos_ISAs1"/>
    <property type="match status" value="1"/>
</dbReference>
<dbReference type="InterPro" id="IPR051698">
    <property type="entry name" value="Transposase_11-like"/>
</dbReference>
<sequence>MKADASDGGDGWSDSQIAAALETSTDTVAVTRQRLVEEGLEGALTRKHSLASARQRIFDGAAEAKLIALACSEPPKGRARWTLELLEEAVVELKIVARASDNTIGRTLKKCAQASPQKTMGHPAGGQRQLREQHGGRAGSLSAAARSGPPGGLSGRVMADNGDDRHIAIDGKTLRASKDANGRAEHVLSAFCGGLQTILSHEASRGKGLEIPDALKLLARLDLHDRIVTGDAIFCQKSITQAVVYGGGDYLLPIKNNQKTLRENIETAFAEPVFPPRYL</sequence>
<comment type="caution">
    <text evidence="3">The sequence shown here is derived from an EMBL/GenBank/DDBJ whole genome shotgun (WGS) entry which is preliminary data.</text>
</comment>
<evidence type="ECO:0000313" key="3">
    <source>
        <dbReference type="EMBL" id="GLR67445.1"/>
    </source>
</evidence>
<keyword evidence="4" id="KW-1185">Reference proteome</keyword>
<dbReference type="EMBL" id="BSOS01000066">
    <property type="protein sequence ID" value="GLR67445.1"/>
    <property type="molecule type" value="Genomic_DNA"/>
</dbReference>
<dbReference type="PANTHER" id="PTHR30298">
    <property type="entry name" value="H REPEAT-ASSOCIATED PREDICTED TRANSPOSASE"/>
    <property type="match status" value="1"/>
</dbReference>
<evidence type="ECO:0000259" key="2">
    <source>
        <dbReference type="Pfam" id="PF01609"/>
    </source>
</evidence>
<name>A0ABQ6ABK0_9PROT</name>
<proteinExistence type="predicted"/>
<evidence type="ECO:0000313" key="4">
    <source>
        <dbReference type="Proteomes" id="UP001156641"/>
    </source>
</evidence>
<dbReference type="InterPro" id="IPR009057">
    <property type="entry name" value="Homeodomain-like_sf"/>
</dbReference>
<dbReference type="Pfam" id="PF01609">
    <property type="entry name" value="DDE_Tnp_1"/>
    <property type="match status" value="1"/>
</dbReference>
<dbReference type="Proteomes" id="UP001156641">
    <property type="component" value="Unassembled WGS sequence"/>
</dbReference>
<feature type="region of interest" description="Disordered" evidence="1">
    <location>
        <begin position="111"/>
        <end position="155"/>
    </location>
</feature>
<dbReference type="SUPFAM" id="SSF46689">
    <property type="entry name" value="Homeodomain-like"/>
    <property type="match status" value="1"/>
</dbReference>
<dbReference type="Pfam" id="PF13565">
    <property type="entry name" value="HTH_32"/>
    <property type="match status" value="1"/>
</dbReference>
<protein>
    <recommendedName>
        <fullName evidence="2">Transposase IS4-like domain-containing protein</fullName>
    </recommendedName>
</protein>
<organism evidence="3 4">
    <name type="scientific">Acidocella aquatica</name>
    <dbReference type="NCBI Taxonomy" id="1922313"/>
    <lineage>
        <taxon>Bacteria</taxon>
        <taxon>Pseudomonadati</taxon>
        <taxon>Pseudomonadota</taxon>
        <taxon>Alphaproteobacteria</taxon>
        <taxon>Acetobacterales</taxon>
        <taxon>Acidocellaceae</taxon>
        <taxon>Acidocella</taxon>
    </lineage>
</organism>
<gene>
    <name evidence="3" type="ORF">GCM10010909_21260</name>
</gene>
<dbReference type="InterPro" id="IPR047647">
    <property type="entry name" value="ISAs1_transpos"/>
</dbReference>
<accession>A0ABQ6ABK0</accession>
<dbReference type="InterPro" id="IPR002559">
    <property type="entry name" value="Transposase_11"/>
</dbReference>
<feature type="domain" description="Transposase IS4-like" evidence="2">
    <location>
        <begin position="162"/>
        <end position="263"/>
    </location>
</feature>